<organism evidence="3 4">
    <name type="scientific">Colletotrichum navitas</name>
    <dbReference type="NCBI Taxonomy" id="681940"/>
    <lineage>
        <taxon>Eukaryota</taxon>
        <taxon>Fungi</taxon>
        <taxon>Dikarya</taxon>
        <taxon>Ascomycota</taxon>
        <taxon>Pezizomycotina</taxon>
        <taxon>Sordariomycetes</taxon>
        <taxon>Hypocreomycetidae</taxon>
        <taxon>Glomerellales</taxon>
        <taxon>Glomerellaceae</taxon>
        <taxon>Colletotrichum</taxon>
        <taxon>Colletotrichum graminicola species complex</taxon>
    </lineage>
</organism>
<dbReference type="PANTHER" id="PTHR36223:SF1">
    <property type="entry name" value="TRANSCRIPTION ELONGATION FACTOR EAF N-TERMINAL DOMAIN-CONTAINING PROTEIN"/>
    <property type="match status" value="1"/>
</dbReference>
<comment type="caution">
    <text evidence="3">The sequence shown here is derived from an EMBL/GenBank/DDBJ whole genome shotgun (WGS) entry which is preliminary data.</text>
</comment>
<dbReference type="RefSeq" id="XP_060417037.1">
    <property type="nucleotide sequence ID" value="XM_060562121.1"/>
</dbReference>
<dbReference type="GeneID" id="85446361"/>
<dbReference type="InterPro" id="IPR057678">
    <property type="entry name" value="DUF7918"/>
</dbReference>
<gene>
    <name evidence="3" type="ORF">LY79DRAFT_627227</name>
</gene>
<feature type="domain" description="DUF7918" evidence="2">
    <location>
        <begin position="12"/>
        <end position="251"/>
    </location>
</feature>
<evidence type="ECO:0000313" key="3">
    <source>
        <dbReference type="EMBL" id="KAK1596118.1"/>
    </source>
</evidence>
<protein>
    <recommendedName>
        <fullName evidence="2">DUF7918 domain-containing protein</fullName>
    </recommendedName>
</protein>
<proteinExistence type="predicted"/>
<dbReference type="Pfam" id="PF25534">
    <property type="entry name" value="DUF7918"/>
    <property type="match status" value="1"/>
</dbReference>
<sequence length="343" mass="40011">MAIIDTLPAVDVSVRLNNFFDNAAEYPDPNPYRQERYLGGYERCSRNYIESQHDAEFCIHIRVIDERSIDHWVYDDYGFLFFLYIDGIFMGKRFCQGKDFNRGQWRFTFSSRTYPNAERSSLVKRRFKFRSIVAVDDEPTDGDFRRARDIGTIEVKLKLGKLTPMVDRRRRRNLERDFREPDVDHFEIPEEALKGRPIYHVTSFAAPESLPGGPPRGNALKTTTGALLATYNFKSDINPEALKIEGIIPRTPSPEPAPPRKVRSEKSGDVPRFEDLHDYEVERLARERLRQLRDERLQTSSLRKRTYDDYCDLTEEGENEPAPPYKTIRVESEHDIIDLTGGY</sequence>
<dbReference type="EMBL" id="JAHLJV010000013">
    <property type="protein sequence ID" value="KAK1596118.1"/>
    <property type="molecule type" value="Genomic_DNA"/>
</dbReference>
<evidence type="ECO:0000259" key="2">
    <source>
        <dbReference type="Pfam" id="PF25534"/>
    </source>
</evidence>
<feature type="compositionally biased region" description="Basic and acidic residues" evidence="1">
    <location>
        <begin position="262"/>
        <end position="271"/>
    </location>
</feature>
<dbReference type="PANTHER" id="PTHR36223">
    <property type="entry name" value="BETA-LACTAMASE-TYPE TRANSPEPTIDASE FOLD DOMAIN CONTAINING PROTEIN"/>
    <property type="match status" value="1"/>
</dbReference>
<keyword evidence="4" id="KW-1185">Reference proteome</keyword>
<name>A0AAD8V8C0_9PEZI</name>
<accession>A0AAD8V8C0</accession>
<dbReference type="AlphaFoldDB" id="A0AAD8V8C0"/>
<feature type="region of interest" description="Disordered" evidence="1">
    <location>
        <begin position="248"/>
        <end position="271"/>
    </location>
</feature>
<reference evidence="3" key="1">
    <citation type="submission" date="2021-06" db="EMBL/GenBank/DDBJ databases">
        <title>Comparative genomics, transcriptomics and evolutionary studies reveal genomic signatures of adaptation to plant cell wall in hemibiotrophic fungi.</title>
        <authorList>
            <consortium name="DOE Joint Genome Institute"/>
            <person name="Baroncelli R."/>
            <person name="Diaz J.F."/>
            <person name="Benocci T."/>
            <person name="Peng M."/>
            <person name="Battaglia E."/>
            <person name="Haridas S."/>
            <person name="Andreopoulos W."/>
            <person name="Labutti K."/>
            <person name="Pangilinan J."/>
            <person name="Floch G.L."/>
            <person name="Makela M.R."/>
            <person name="Henrissat B."/>
            <person name="Grigoriev I.V."/>
            <person name="Crouch J.A."/>
            <person name="De Vries R.P."/>
            <person name="Sukno S.A."/>
            <person name="Thon M.R."/>
        </authorList>
    </citation>
    <scope>NUCLEOTIDE SEQUENCE</scope>
    <source>
        <strain evidence="3">CBS 125086</strain>
    </source>
</reference>
<evidence type="ECO:0000256" key="1">
    <source>
        <dbReference type="SAM" id="MobiDB-lite"/>
    </source>
</evidence>
<dbReference type="Proteomes" id="UP001230504">
    <property type="component" value="Unassembled WGS sequence"/>
</dbReference>
<evidence type="ECO:0000313" key="4">
    <source>
        <dbReference type="Proteomes" id="UP001230504"/>
    </source>
</evidence>